<dbReference type="GO" id="GO:0005730">
    <property type="term" value="C:nucleolus"/>
    <property type="evidence" value="ECO:0007669"/>
    <property type="project" value="UniProtKB-SubCell"/>
</dbReference>
<feature type="region of interest" description="Disordered" evidence="6">
    <location>
        <begin position="167"/>
        <end position="187"/>
    </location>
</feature>
<dbReference type="Proteomes" id="UP000290900">
    <property type="component" value="Unassembled WGS sequence"/>
</dbReference>
<feature type="region of interest" description="Disordered" evidence="6">
    <location>
        <begin position="1"/>
        <end position="24"/>
    </location>
</feature>
<feature type="compositionally biased region" description="Polar residues" evidence="6">
    <location>
        <begin position="1"/>
        <end position="11"/>
    </location>
</feature>
<protein>
    <recommendedName>
        <fullName evidence="2 5">Ribosome biogenesis protein NOP53</fullName>
    </recommendedName>
</protein>
<feature type="compositionally biased region" description="Basic residues" evidence="6">
    <location>
        <begin position="15"/>
        <end position="24"/>
    </location>
</feature>
<dbReference type="InParanoid" id="A0A448YQM8"/>
<comment type="subcellular location">
    <subcellularLocation>
        <location evidence="5">Nucleus</location>
        <location evidence="5">Nucleolus</location>
    </subcellularLocation>
    <subcellularLocation>
        <location evidence="5">Nucleus</location>
        <location evidence="5">Nucleoplasm</location>
    </subcellularLocation>
</comment>
<dbReference type="GO" id="GO:0000027">
    <property type="term" value="P:ribosomal large subunit assembly"/>
    <property type="evidence" value="ECO:0007669"/>
    <property type="project" value="UniProtKB-UniRule"/>
</dbReference>
<dbReference type="GO" id="GO:0005654">
    <property type="term" value="C:nucleoplasm"/>
    <property type="evidence" value="ECO:0007669"/>
    <property type="project" value="UniProtKB-SubCell"/>
</dbReference>
<dbReference type="GO" id="GO:0008097">
    <property type="term" value="F:5S rRNA binding"/>
    <property type="evidence" value="ECO:0007669"/>
    <property type="project" value="TreeGrafter"/>
</dbReference>
<dbReference type="PANTHER" id="PTHR14211">
    <property type="entry name" value="GLIOMA SUPPRESSOR CANDIDATE REGION GENE 2"/>
    <property type="match status" value="1"/>
</dbReference>
<dbReference type="OrthoDB" id="5072at2759"/>
<comment type="similarity">
    <text evidence="1 5">Belongs to the NOP53 family.</text>
</comment>
<dbReference type="PIRSF" id="PIRSF017302">
    <property type="entry name" value="Gltscr2"/>
    <property type="match status" value="1"/>
</dbReference>
<evidence type="ECO:0000256" key="5">
    <source>
        <dbReference type="PIRNR" id="PIRNR017302"/>
    </source>
</evidence>
<accession>A0A448YQM8</accession>
<evidence type="ECO:0000256" key="3">
    <source>
        <dbReference type="ARBA" id="ARBA00022517"/>
    </source>
</evidence>
<keyword evidence="4 5" id="KW-0539">Nucleus</keyword>
<keyword evidence="3 5" id="KW-0690">Ribosome biogenesis</keyword>
<keyword evidence="8" id="KW-1185">Reference proteome</keyword>
<evidence type="ECO:0000256" key="4">
    <source>
        <dbReference type="ARBA" id="ARBA00023242"/>
    </source>
</evidence>
<dbReference type="EMBL" id="CAACVR010000034">
    <property type="protein sequence ID" value="VEU23148.1"/>
    <property type="molecule type" value="Genomic_DNA"/>
</dbReference>
<proteinExistence type="inferred from homology"/>
<comment type="function">
    <text evidence="5">May play a role in ribosome biogenesis.</text>
</comment>
<dbReference type="InterPro" id="IPR011687">
    <property type="entry name" value="Nop53/GLTSCR2"/>
</dbReference>
<feature type="compositionally biased region" description="Basic residues" evidence="6">
    <location>
        <begin position="282"/>
        <end position="291"/>
    </location>
</feature>
<dbReference type="STRING" id="13370.A0A448YQM8"/>
<evidence type="ECO:0000256" key="6">
    <source>
        <dbReference type="SAM" id="MobiDB-lite"/>
    </source>
</evidence>
<reference evidence="7 8" key="1">
    <citation type="submission" date="2018-12" db="EMBL/GenBank/DDBJ databases">
        <authorList>
            <person name="Tiukova I."/>
            <person name="Dainat J."/>
        </authorList>
    </citation>
    <scope>NUCLEOTIDE SEQUENCE [LARGE SCALE GENOMIC DNA]</scope>
</reference>
<evidence type="ECO:0000256" key="2">
    <source>
        <dbReference type="ARBA" id="ARBA00018339"/>
    </source>
</evidence>
<evidence type="ECO:0000256" key="1">
    <source>
        <dbReference type="ARBA" id="ARBA00008838"/>
    </source>
</evidence>
<evidence type="ECO:0000313" key="8">
    <source>
        <dbReference type="Proteomes" id="UP000290900"/>
    </source>
</evidence>
<dbReference type="FunCoup" id="A0A448YQM8">
    <property type="interactions" value="649"/>
</dbReference>
<dbReference type="AlphaFoldDB" id="A0A448YQM8"/>
<dbReference type="Pfam" id="PF07767">
    <property type="entry name" value="Nop53"/>
    <property type="match status" value="1"/>
</dbReference>
<dbReference type="GO" id="GO:0006364">
    <property type="term" value="P:rRNA processing"/>
    <property type="evidence" value="ECO:0007669"/>
    <property type="project" value="TreeGrafter"/>
</dbReference>
<gene>
    <name evidence="7" type="ORF">BRENAR_LOCUS3879</name>
</gene>
<evidence type="ECO:0000313" key="7">
    <source>
        <dbReference type="EMBL" id="VEU23148.1"/>
    </source>
</evidence>
<dbReference type="PANTHER" id="PTHR14211:SF7">
    <property type="entry name" value="RIBOSOME BIOGENESIS PROTEIN NOP53"/>
    <property type="match status" value="1"/>
</dbReference>
<sequence length="410" mass="48118">MNQLENGSNGAKLQPSKKGRKAWRKNIDIEEIEEGLEERRQELIAEGKPIDEIESSELFYIDEEADDKIGKKVESKKLKSTEILDRRSKVPGLVHEQAESRKKKVEGISKKEIHKLMKLAGRVQGVSRSDARIAKDGLLNSKTYDLWNEEEPNQKKRKRELPEILKKYSGNSYTHATKMPKTMRMKPVKIQEMEKIPHEGKSYNPLFSSWKDLIEEEYFKEKSKEDKREELERERERIQYMIDNFDDEGEVEGGDEVDEQGEEAEEDKYKLSVNAVTENKIKSKSKRNREKRNKEKNRLLEEIKSLKNVIRQIEELPEIIEKEEQRTENKGKDKKVRKLGSKYEIREGGLEVKLSDELGDSLRKLKPEGDLIEEQMIKLQASGKVEVRKEVSRKKEKVRVSEKWGYKDFR</sequence>
<feature type="region of interest" description="Disordered" evidence="6">
    <location>
        <begin position="241"/>
        <end position="296"/>
    </location>
</feature>
<name>A0A448YQM8_BRENA</name>
<organism evidence="7 8">
    <name type="scientific">Brettanomyces naardenensis</name>
    <name type="common">Yeast</name>
    <dbReference type="NCBI Taxonomy" id="13370"/>
    <lineage>
        <taxon>Eukaryota</taxon>
        <taxon>Fungi</taxon>
        <taxon>Dikarya</taxon>
        <taxon>Ascomycota</taxon>
        <taxon>Saccharomycotina</taxon>
        <taxon>Pichiomycetes</taxon>
        <taxon>Pichiales</taxon>
        <taxon>Pichiaceae</taxon>
        <taxon>Brettanomyces</taxon>
    </lineage>
</organism>
<feature type="compositionally biased region" description="Acidic residues" evidence="6">
    <location>
        <begin position="244"/>
        <end position="266"/>
    </location>
</feature>